<dbReference type="EMBL" id="JAQQBR010000003">
    <property type="protein sequence ID" value="KAK0180024.1"/>
    <property type="molecule type" value="Genomic_DNA"/>
</dbReference>
<evidence type="ECO:0000313" key="9">
    <source>
        <dbReference type="Proteomes" id="UP001168972"/>
    </source>
</evidence>
<dbReference type="Proteomes" id="UP001168972">
    <property type="component" value="Unassembled WGS sequence"/>
</dbReference>
<dbReference type="SUPFAM" id="SSF53649">
    <property type="entry name" value="Alkaline phosphatase-like"/>
    <property type="match status" value="1"/>
</dbReference>
<accession>A0AA39KZZ4</accession>
<evidence type="ECO:0000256" key="3">
    <source>
        <dbReference type="ARBA" id="ARBA00022723"/>
    </source>
</evidence>
<dbReference type="InterPro" id="IPR024607">
    <property type="entry name" value="Sulfatase_CS"/>
</dbReference>
<reference evidence="8" key="2">
    <citation type="submission" date="2023-03" db="EMBL/GenBank/DDBJ databases">
        <authorList>
            <person name="Inwood S.N."/>
            <person name="Skelly J.G."/>
            <person name="Guhlin J."/>
            <person name="Harrop T.W.R."/>
            <person name="Goldson S.G."/>
            <person name="Dearden P.K."/>
        </authorList>
    </citation>
    <scope>NUCLEOTIDE SEQUENCE</scope>
    <source>
        <strain evidence="8">Lincoln</strain>
        <tissue evidence="8">Whole body</tissue>
    </source>
</reference>
<dbReference type="Pfam" id="PF00884">
    <property type="entry name" value="Sulfatase"/>
    <property type="match status" value="1"/>
</dbReference>
<dbReference type="AlphaFoldDB" id="A0AA39KZZ4"/>
<keyword evidence="9" id="KW-1185">Reference proteome</keyword>
<comment type="similarity">
    <text evidence="2">Belongs to the sulfatase family.</text>
</comment>
<evidence type="ECO:0000259" key="7">
    <source>
        <dbReference type="Pfam" id="PF00884"/>
    </source>
</evidence>
<keyword evidence="6" id="KW-0325">Glycoprotein</keyword>
<evidence type="ECO:0000256" key="1">
    <source>
        <dbReference type="ARBA" id="ARBA00001913"/>
    </source>
</evidence>
<dbReference type="PROSITE" id="PS00149">
    <property type="entry name" value="SULFATASE_2"/>
    <property type="match status" value="1"/>
</dbReference>
<keyword evidence="3" id="KW-0479">Metal-binding</keyword>
<dbReference type="PANTHER" id="PTHR10342">
    <property type="entry name" value="ARYLSULFATASE"/>
    <property type="match status" value="1"/>
</dbReference>
<keyword evidence="5" id="KW-0106">Calcium</keyword>
<comment type="cofactor">
    <cofactor evidence="1">
        <name>Ca(2+)</name>
        <dbReference type="ChEBI" id="CHEBI:29108"/>
    </cofactor>
</comment>
<gene>
    <name evidence="8" type="ORF">PV327_005707</name>
</gene>
<dbReference type="Gene3D" id="3.40.720.10">
    <property type="entry name" value="Alkaline Phosphatase, subunit A"/>
    <property type="match status" value="1"/>
</dbReference>
<dbReference type="GO" id="GO:0008484">
    <property type="term" value="F:sulfuric ester hydrolase activity"/>
    <property type="evidence" value="ECO:0007669"/>
    <property type="project" value="InterPro"/>
</dbReference>
<dbReference type="InterPro" id="IPR017850">
    <property type="entry name" value="Alkaline_phosphatase_core_sf"/>
</dbReference>
<proteinExistence type="inferred from homology"/>
<dbReference type="Gene3D" id="3.30.1120.10">
    <property type="match status" value="1"/>
</dbReference>
<evidence type="ECO:0000256" key="4">
    <source>
        <dbReference type="ARBA" id="ARBA00022801"/>
    </source>
</evidence>
<name>A0AA39KZZ4_MICHY</name>
<reference evidence="8" key="1">
    <citation type="journal article" date="2023" name="bioRxiv">
        <title>Scaffold-level genome assemblies of two parasitoid biocontrol wasps reveal the parthenogenesis mechanism and an associated novel virus.</title>
        <authorList>
            <person name="Inwood S."/>
            <person name="Skelly J."/>
            <person name="Guhlin J."/>
            <person name="Harrop T."/>
            <person name="Goldson S."/>
            <person name="Dearden P."/>
        </authorList>
    </citation>
    <scope>NUCLEOTIDE SEQUENCE</scope>
    <source>
        <strain evidence="8">Lincoln</strain>
        <tissue evidence="8">Whole body</tissue>
    </source>
</reference>
<keyword evidence="4" id="KW-0378">Hydrolase</keyword>
<evidence type="ECO:0000256" key="6">
    <source>
        <dbReference type="ARBA" id="ARBA00023180"/>
    </source>
</evidence>
<dbReference type="GO" id="GO:0046872">
    <property type="term" value="F:metal ion binding"/>
    <property type="evidence" value="ECO:0007669"/>
    <property type="project" value="UniProtKB-KW"/>
</dbReference>
<dbReference type="PANTHER" id="PTHR10342:SF273">
    <property type="entry name" value="RE14504P"/>
    <property type="match status" value="1"/>
</dbReference>
<feature type="domain" description="Sulfatase N-terminal" evidence="7">
    <location>
        <begin position="47"/>
        <end position="374"/>
    </location>
</feature>
<dbReference type="PROSITE" id="PS00523">
    <property type="entry name" value="SULFATASE_1"/>
    <property type="match status" value="1"/>
</dbReference>
<organism evidence="8 9">
    <name type="scientific">Microctonus hyperodae</name>
    <name type="common">Parasitoid wasp</name>
    <dbReference type="NCBI Taxonomy" id="165561"/>
    <lineage>
        <taxon>Eukaryota</taxon>
        <taxon>Metazoa</taxon>
        <taxon>Ecdysozoa</taxon>
        <taxon>Arthropoda</taxon>
        <taxon>Hexapoda</taxon>
        <taxon>Insecta</taxon>
        <taxon>Pterygota</taxon>
        <taxon>Neoptera</taxon>
        <taxon>Endopterygota</taxon>
        <taxon>Hymenoptera</taxon>
        <taxon>Apocrita</taxon>
        <taxon>Ichneumonoidea</taxon>
        <taxon>Braconidae</taxon>
        <taxon>Euphorinae</taxon>
        <taxon>Microctonus</taxon>
    </lineage>
</organism>
<sequence>MHTKKISKALKMIAATVVIFVVALCITIAATRANSNNEKWRKITRKPHIIVMIADDMGWNDVSFHGSNQIPTPNIDALAYNGVILKNHYVLPVCTPSRTAFFTGRYPIRDGMYGYPLKAGEDRSIPLNVTLMPEHLHRLGYATHMVGKWHVGYSDDNKTPVRRGFQTFYGYYNGYITYFNHTITQDNQTGFDMHRDNQNELKPDMSNKNKYATDIFTDEAVKIIDKHDDDQPLYLQISHLAPHSSDGLETLETRDLAEVNETFAYIQEIHRRKYAGMVSALDESVGRVVAALSKNNLLKNSIILFMSDNGAQTFGLLENYGSNYPLRGLKFTLYEGGVHGVACVYSPLIKHKARVVNDLFHITDWLPTLYSAAGGNVNELGVIDGINQWSNIKKEKIIGQRKSLLVNINPEENLESAIIGQYKILKGSSALYDGYFGDNVNDNDPSGPGYNVEDVIASPTSQSIADTTGNATTYKEILQLREQSKIICKSFSKFSNCSVRCLFNLYNDPCETTDISDKHPEMVEKLEYYINEYRDVLVNQKGGTVDINSYPRNFNGFWMPWLNSVK</sequence>
<dbReference type="InterPro" id="IPR047115">
    <property type="entry name" value="ARSB"/>
</dbReference>
<evidence type="ECO:0000256" key="2">
    <source>
        <dbReference type="ARBA" id="ARBA00008779"/>
    </source>
</evidence>
<dbReference type="InterPro" id="IPR000917">
    <property type="entry name" value="Sulfatase_N"/>
</dbReference>
<evidence type="ECO:0000313" key="8">
    <source>
        <dbReference type="EMBL" id="KAK0180024.1"/>
    </source>
</evidence>
<evidence type="ECO:0000256" key="5">
    <source>
        <dbReference type="ARBA" id="ARBA00022837"/>
    </source>
</evidence>
<dbReference type="CDD" id="cd16029">
    <property type="entry name" value="4-S"/>
    <property type="match status" value="1"/>
</dbReference>
<protein>
    <recommendedName>
        <fullName evidence="7">Sulfatase N-terminal domain-containing protein</fullName>
    </recommendedName>
</protein>
<comment type="caution">
    <text evidence="8">The sequence shown here is derived from an EMBL/GenBank/DDBJ whole genome shotgun (WGS) entry which is preliminary data.</text>
</comment>